<dbReference type="Pfam" id="PF18737">
    <property type="entry name" value="HEPN_MAE_28990"/>
    <property type="match status" value="1"/>
</dbReference>
<sequence length="149" mass="17023">MKKRCVDALTGDLAAASSWRKTELTKLVGKFNFQYRKISQQDPTNPAKTVDRYQYIEGASNGGRAPIAALDKRAMYLLAYSHWEGFVKQAIQLYLSYLAYLTFDEVEFHPKVVKRIVLLRLEELNNEASKSPMFPLIHFAVCGMVLQVM</sequence>
<evidence type="ECO:0000313" key="3">
    <source>
        <dbReference type="Proteomes" id="UP000320531"/>
    </source>
</evidence>
<dbReference type="AlphaFoldDB" id="A0A558GG93"/>
<gene>
    <name evidence="2" type="ORF">FQK23_11615</name>
</gene>
<comment type="caution">
    <text evidence="2">The sequence shown here is derived from an EMBL/GenBank/DDBJ whole genome shotgun (WGS) entry which is preliminary data.</text>
</comment>
<dbReference type="InterPro" id="IPR040788">
    <property type="entry name" value="HEPN_MAE_28990"/>
</dbReference>
<dbReference type="EMBL" id="VMTY01000060">
    <property type="protein sequence ID" value="TVU55896.1"/>
    <property type="molecule type" value="Genomic_DNA"/>
</dbReference>
<feature type="domain" description="MAE-28990/MAE-18760-like HEPN" evidence="1">
    <location>
        <begin position="13"/>
        <end position="126"/>
    </location>
</feature>
<evidence type="ECO:0000259" key="1">
    <source>
        <dbReference type="Pfam" id="PF18737"/>
    </source>
</evidence>
<name>A0A558GG93_9CORY</name>
<dbReference type="Proteomes" id="UP000320531">
    <property type="component" value="Unassembled WGS sequence"/>
</dbReference>
<organism evidence="2 3">
    <name type="scientific">Corynebacterium aurimucosum</name>
    <dbReference type="NCBI Taxonomy" id="169292"/>
    <lineage>
        <taxon>Bacteria</taxon>
        <taxon>Bacillati</taxon>
        <taxon>Actinomycetota</taxon>
        <taxon>Actinomycetes</taxon>
        <taxon>Mycobacteriales</taxon>
        <taxon>Corynebacteriaceae</taxon>
        <taxon>Corynebacterium</taxon>
    </lineage>
</organism>
<protein>
    <recommendedName>
        <fullName evidence="1">MAE-28990/MAE-18760-like HEPN domain-containing protein</fullName>
    </recommendedName>
</protein>
<reference evidence="2 3" key="1">
    <citation type="submission" date="2019-07" db="EMBL/GenBank/DDBJ databases">
        <title>Draft genome of C. aurimucosum strain 14-2523.</title>
        <authorList>
            <person name="Pacheco L.G.C."/>
            <person name="Aguiar E.R.G.R."/>
            <person name="Navas J."/>
            <person name="Santos C.S."/>
            <person name="Rocha D.J.P.G."/>
        </authorList>
    </citation>
    <scope>NUCLEOTIDE SEQUENCE [LARGE SCALE GENOMIC DNA]</scope>
    <source>
        <strain evidence="2 3">14-2523</strain>
    </source>
</reference>
<accession>A0A558GG93</accession>
<evidence type="ECO:0000313" key="2">
    <source>
        <dbReference type="EMBL" id="TVU55896.1"/>
    </source>
</evidence>
<proteinExistence type="predicted"/>